<dbReference type="PANTHER" id="PTHR43040:SF1">
    <property type="entry name" value="RIBONUCLEASE D"/>
    <property type="match status" value="1"/>
</dbReference>
<dbReference type="AlphaFoldDB" id="A0AAJ0M141"/>
<dbReference type="Gene3D" id="3.30.420.10">
    <property type="entry name" value="Ribonuclease H-like superfamily/Ribonuclease H"/>
    <property type="match status" value="1"/>
</dbReference>
<dbReference type="EMBL" id="JAUDZG010000004">
    <property type="protein sequence ID" value="KAK3305104.1"/>
    <property type="molecule type" value="Genomic_DNA"/>
</dbReference>
<sequence length="187" mass="20767">MPWRLSAPISSTPPRSCKPSWSSSTGSPPHRPHSTSTSRKSTSPDTAQSPIVQSTFLPLHQTYLIDIHVLNDKAFSTPSPTTGHALEHVLESDSTQKDFGVRNDSNALSNLFHIRLTGIINLQRMELARRTFPRGVVSGLARCIERDSLLSKTEQSVGMVAKRRGRRLLRARARWEEVWSILGAAAF</sequence>
<evidence type="ECO:0000313" key="2">
    <source>
        <dbReference type="EMBL" id="KAK3305104.1"/>
    </source>
</evidence>
<dbReference type="RefSeq" id="XP_062720884.1">
    <property type="nucleotide sequence ID" value="XM_062869243.1"/>
</dbReference>
<protein>
    <submittedName>
        <fullName evidence="2">Uncharacterized protein</fullName>
    </submittedName>
</protein>
<reference evidence="2" key="1">
    <citation type="journal article" date="2023" name="Mol. Phylogenet. Evol.">
        <title>Genome-scale phylogeny and comparative genomics of the fungal order Sordariales.</title>
        <authorList>
            <person name="Hensen N."/>
            <person name="Bonometti L."/>
            <person name="Westerberg I."/>
            <person name="Brannstrom I.O."/>
            <person name="Guillou S."/>
            <person name="Cros-Aarteil S."/>
            <person name="Calhoun S."/>
            <person name="Haridas S."/>
            <person name="Kuo A."/>
            <person name="Mondo S."/>
            <person name="Pangilinan J."/>
            <person name="Riley R."/>
            <person name="LaButti K."/>
            <person name="Andreopoulos B."/>
            <person name="Lipzen A."/>
            <person name="Chen C."/>
            <person name="Yan M."/>
            <person name="Daum C."/>
            <person name="Ng V."/>
            <person name="Clum A."/>
            <person name="Steindorff A."/>
            <person name="Ohm R.A."/>
            <person name="Martin F."/>
            <person name="Silar P."/>
            <person name="Natvig D.O."/>
            <person name="Lalanne C."/>
            <person name="Gautier V."/>
            <person name="Ament-Velasquez S.L."/>
            <person name="Kruys A."/>
            <person name="Hutchinson M.I."/>
            <person name="Powell A.J."/>
            <person name="Barry K."/>
            <person name="Miller A.N."/>
            <person name="Grigoriev I.V."/>
            <person name="Debuchy R."/>
            <person name="Gladieux P."/>
            <person name="Hiltunen Thoren M."/>
            <person name="Johannesson H."/>
        </authorList>
    </citation>
    <scope>NUCLEOTIDE SEQUENCE</scope>
    <source>
        <strain evidence="2">CBS 333.67</strain>
    </source>
</reference>
<proteinExistence type="predicted"/>
<feature type="region of interest" description="Disordered" evidence="1">
    <location>
        <begin position="1"/>
        <end position="48"/>
    </location>
</feature>
<feature type="compositionally biased region" description="Low complexity" evidence="1">
    <location>
        <begin position="22"/>
        <end position="39"/>
    </location>
</feature>
<dbReference type="GO" id="GO:0003676">
    <property type="term" value="F:nucleic acid binding"/>
    <property type="evidence" value="ECO:0007669"/>
    <property type="project" value="InterPro"/>
</dbReference>
<name>A0AAJ0M141_9PEZI</name>
<reference evidence="2" key="2">
    <citation type="submission" date="2023-06" db="EMBL/GenBank/DDBJ databases">
        <authorList>
            <consortium name="Lawrence Berkeley National Laboratory"/>
            <person name="Mondo S.J."/>
            <person name="Hensen N."/>
            <person name="Bonometti L."/>
            <person name="Westerberg I."/>
            <person name="Brannstrom I.O."/>
            <person name="Guillou S."/>
            <person name="Cros-Aarteil S."/>
            <person name="Calhoun S."/>
            <person name="Haridas S."/>
            <person name="Kuo A."/>
            <person name="Pangilinan J."/>
            <person name="Riley R."/>
            <person name="Labutti K."/>
            <person name="Andreopoulos B."/>
            <person name="Lipzen A."/>
            <person name="Chen C."/>
            <person name="Yanf M."/>
            <person name="Daum C."/>
            <person name="Ng V."/>
            <person name="Clum A."/>
            <person name="Steindorff A."/>
            <person name="Ohm R."/>
            <person name="Martin F."/>
            <person name="Silar P."/>
            <person name="Natvig D."/>
            <person name="Lalanne C."/>
            <person name="Gautier V."/>
            <person name="Ament-Velasquez S.L."/>
            <person name="Kruys A."/>
            <person name="Hutchinson M.I."/>
            <person name="Powell A.J."/>
            <person name="Barry K."/>
            <person name="Miller A.N."/>
            <person name="Grigoriev I.V."/>
            <person name="Debuchy R."/>
            <person name="Gladieux P."/>
            <person name="Thoren M.H."/>
            <person name="Johannesson H."/>
        </authorList>
    </citation>
    <scope>NUCLEOTIDE SEQUENCE</scope>
    <source>
        <strain evidence="2">CBS 333.67</strain>
    </source>
</reference>
<dbReference type="PANTHER" id="PTHR43040">
    <property type="entry name" value="RIBONUCLEASE D"/>
    <property type="match status" value="1"/>
</dbReference>
<keyword evidence="3" id="KW-1185">Reference proteome</keyword>
<comment type="caution">
    <text evidence="2">The sequence shown here is derived from an EMBL/GenBank/DDBJ whole genome shotgun (WGS) entry which is preliminary data.</text>
</comment>
<dbReference type="InterPro" id="IPR036397">
    <property type="entry name" value="RNaseH_sf"/>
</dbReference>
<evidence type="ECO:0000313" key="3">
    <source>
        <dbReference type="Proteomes" id="UP001273166"/>
    </source>
</evidence>
<gene>
    <name evidence="2" type="ORF">B0T15DRAFT_531349</name>
</gene>
<organism evidence="2 3">
    <name type="scientific">Chaetomium strumarium</name>
    <dbReference type="NCBI Taxonomy" id="1170767"/>
    <lineage>
        <taxon>Eukaryota</taxon>
        <taxon>Fungi</taxon>
        <taxon>Dikarya</taxon>
        <taxon>Ascomycota</taxon>
        <taxon>Pezizomycotina</taxon>
        <taxon>Sordariomycetes</taxon>
        <taxon>Sordariomycetidae</taxon>
        <taxon>Sordariales</taxon>
        <taxon>Chaetomiaceae</taxon>
        <taxon>Chaetomium</taxon>
    </lineage>
</organism>
<dbReference type="GeneID" id="87888072"/>
<evidence type="ECO:0000256" key="1">
    <source>
        <dbReference type="SAM" id="MobiDB-lite"/>
    </source>
</evidence>
<accession>A0AAJ0M141</accession>
<dbReference type="Proteomes" id="UP001273166">
    <property type="component" value="Unassembled WGS sequence"/>
</dbReference>